<evidence type="ECO:0000256" key="6">
    <source>
        <dbReference type="SAM" id="MobiDB-lite"/>
    </source>
</evidence>
<dbReference type="EMBL" id="JBHSMF010000009">
    <property type="protein sequence ID" value="MFC5499522.1"/>
    <property type="molecule type" value="Genomic_DNA"/>
</dbReference>
<dbReference type="SUPFAM" id="SSF51126">
    <property type="entry name" value="Pectin lyase-like"/>
    <property type="match status" value="1"/>
</dbReference>
<keyword evidence="7" id="KW-1133">Transmembrane helix</keyword>
<dbReference type="Gene3D" id="3.90.550.10">
    <property type="entry name" value="Spore Coat Polysaccharide Biosynthesis Protein SpsA, Chain A"/>
    <property type="match status" value="1"/>
</dbReference>
<organism evidence="8 9">
    <name type="scientific">Caenimonas terrae</name>
    <dbReference type="NCBI Taxonomy" id="696074"/>
    <lineage>
        <taxon>Bacteria</taxon>
        <taxon>Pseudomonadati</taxon>
        <taxon>Pseudomonadota</taxon>
        <taxon>Betaproteobacteria</taxon>
        <taxon>Burkholderiales</taxon>
        <taxon>Comamonadaceae</taxon>
        <taxon>Caenimonas</taxon>
    </lineage>
</organism>
<feature type="transmembrane region" description="Helical" evidence="7">
    <location>
        <begin position="471"/>
        <end position="499"/>
    </location>
</feature>
<keyword evidence="3 8" id="KW-0328">Glycosyltransferase</keyword>
<keyword evidence="2" id="KW-1003">Cell membrane</keyword>
<comment type="subcellular location">
    <subcellularLocation>
        <location evidence="1">Cell membrane</location>
    </subcellularLocation>
</comment>
<dbReference type="InterPro" id="IPR011050">
    <property type="entry name" value="Pectin_lyase_fold/virulence"/>
</dbReference>
<keyword evidence="4 8" id="KW-0808">Transferase</keyword>
<dbReference type="Pfam" id="PF13641">
    <property type="entry name" value="Glyco_tranf_2_3"/>
    <property type="match status" value="1"/>
</dbReference>
<dbReference type="PANTHER" id="PTHR22913:SF12">
    <property type="entry name" value="MANNURONAN SYNTHASE"/>
    <property type="match status" value="1"/>
</dbReference>
<dbReference type="Gene3D" id="2.160.20.10">
    <property type="entry name" value="Single-stranded right-handed beta-helix, Pectin lyase-like"/>
    <property type="match status" value="1"/>
</dbReference>
<accession>A0ABW0NJH9</accession>
<evidence type="ECO:0000256" key="3">
    <source>
        <dbReference type="ARBA" id="ARBA00022676"/>
    </source>
</evidence>
<feature type="region of interest" description="Disordered" evidence="6">
    <location>
        <begin position="858"/>
        <end position="890"/>
    </location>
</feature>
<comment type="caution">
    <text evidence="8">The sequence shown here is derived from an EMBL/GenBank/DDBJ whole genome shotgun (WGS) entry which is preliminary data.</text>
</comment>
<proteinExistence type="predicted"/>
<keyword evidence="7" id="KW-0812">Transmembrane</keyword>
<evidence type="ECO:0000313" key="9">
    <source>
        <dbReference type="Proteomes" id="UP001596037"/>
    </source>
</evidence>
<dbReference type="Proteomes" id="UP001596037">
    <property type="component" value="Unassembled WGS sequence"/>
</dbReference>
<sequence length="890" mass="98218">MKQRALRNAAWRSLVLPLLCYGAIAVPLFLWSRAQVHPLEHGTLLAIGVFGAWRYGWQWMHFVRAWLYARFHFPALRRQADAVAAAGRFPRRVFVVVASYLEEPWVSVESFQSLMANLAELPCEATVVVAVGSDADEAVINGVYLAHPGRLHVELVFQRQSQGKRIALGHALRAVARRYHDETDSVTVFMDGDSWLEPGALRRTLPFFTAFGDLGALTTNEVAWVHARSAWYKDWFALKFAERNVQFQSHSLSHKVMTLTGRFSMLRTAIVVTEEFIGSAIENDMIQHWMHGKFRFLMGDDKSSWFHVLRQGWKMLYIPDVTCCSLESRDIGFFKATFSLPYRWFGNTLRNNPRALALGPGCTGWFIWFCILDQRLSMWTSLVGISGALALAAVKTIFYLPMYIAWAVLVRLVQLVMITYHGHRVSMRSIPTMLYTQWVGAIIKIHASFHLNDQNWSKGKTRQDGGGRRNWLARLVPGSLMAASFAAFGFTVLVAHSALRMPDAGMFSKSSGPHVIDAGAYGVTPGDGQDDAAALQTIIDRAGGAPVVIRLPAGQLDFFKPVTIHEGGITLAGAGVDATRIVSHLTGRGSAVIGVEGKLGPELGVLAEAAGPETTALRLDRVVQLRPGELVLVKQPNDEAFFDAIGSQHWRRTYPFLRQALLKVQSADGNLLRVEQPAGLTWAAGLAKAYRVTAVADVHLTGFTIEQRAGDHAIAEVAHRYENLFPDVSVDGIALEWTQGVTIDKVAVLSAGRHPVSIENSYGFALRDCRLDGAWNKGDEGSGYLRIARSYRGLVSGCEVRNIRHIALQWSSAFNRLENIASGVDVNFHGGYSHHNVATAMKSEVPPQHKWGQVFRTPGNAGWAPPDGPGNEFTALGNTAPQAARASPQR</sequence>
<reference evidence="9" key="1">
    <citation type="journal article" date="2019" name="Int. J. Syst. Evol. Microbiol.">
        <title>The Global Catalogue of Microorganisms (GCM) 10K type strain sequencing project: providing services to taxonomists for standard genome sequencing and annotation.</title>
        <authorList>
            <consortium name="The Broad Institute Genomics Platform"/>
            <consortium name="The Broad Institute Genome Sequencing Center for Infectious Disease"/>
            <person name="Wu L."/>
            <person name="Ma J."/>
        </authorList>
    </citation>
    <scope>NUCLEOTIDE SEQUENCE [LARGE SCALE GENOMIC DNA]</scope>
    <source>
        <strain evidence="9">CCUG 57401</strain>
    </source>
</reference>
<keyword evidence="5 7" id="KW-0472">Membrane</keyword>
<evidence type="ECO:0000256" key="5">
    <source>
        <dbReference type="ARBA" id="ARBA00023136"/>
    </source>
</evidence>
<protein>
    <submittedName>
        <fullName evidence="8">Glycosyltransferase</fullName>
        <ecNumber evidence="8">2.4.-.-</ecNumber>
    </submittedName>
</protein>
<evidence type="ECO:0000256" key="4">
    <source>
        <dbReference type="ARBA" id="ARBA00022679"/>
    </source>
</evidence>
<evidence type="ECO:0000256" key="1">
    <source>
        <dbReference type="ARBA" id="ARBA00004236"/>
    </source>
</evidence>
<keyword evidence="9" id="KW-1185">Reference proteome</keyword>
<dbReference type="InterPro" id="IPR012334">
    <property type="entry name" value="Pectin_lyas_fold"/>
</dbReference>
<dbReference type="EC" id="2.4.-.-" evidence="8"/>
<dbReference type="RefSeq" id="WP_376851743.1">
    <property type="nucleotide sequence ID" value="NZ_JBHSMF010000009.1"/>
</dbReference>
<dbReference type="GO" id="GO:0016757">
    <property type="term" value="F:glycosyltransferase activity"/>
    <property type="evidence" value="ECO:0007669"/>
    <property type="project" value="UniProtKB-KW"/>
</dbReference>
<name>A0ABW0NJH9_9BURK</name>
<dbReference type="PANTHER" id="PTHR22913">
    <property type="entry name" value="HYALURONAN SYNTHASE"/>
    <property type="match status" value="1"/>
</dbReference>
<evidence type="ECO:0000313" key="8">
    <source>
        <dbReference type="EMBL" id="MFC5499522.1"/>
    </source>
</evidence>
<dbReference type="InterPro" id="IPR029044">
    <property type="entry name" value="Nucleotide-diphossugar_trans"/>
</dbReference>
<gene>
    <name evidence="8" type="ORF">ACFPOE_18395</name>
</gene>
<evidence type="ECO:0000256" key="2">
    <source>
        <dbReference type="ARBA" id="ARBA00022475"/>
    </source>
</evidence>
<dbReference type="SUPFAM" id="SSF53448">
    <property type="entry name" value="Nucleotide-diphospho-sugar transferases"/>
    <property type="match status" value="1"/>
</dbReference>
<feature type="transmembrane region" description="Helical" evidence="7">
    <location>
        <begin position="355"/>
        <end position="372"/>
    </location>
</feature>
<evidence type="ECO:0000256" key="7">
    <source>
        <dbReference type="SAM" id="Phobius"/>
    </source>
</evidence>